<dbReference type="OrthoDB" id="19619at2759"/>
<evidence type="ECO:0000313" key="10">
    <source>
        <dbReference type="EMBL" id="PAV55724.1"/>
    </source>
</evidence>
<dbReference type="Pfam" id="PF04280">
    <property type="entry name" value="Tim44"/>
    <property type="match status" value="1"/>
</dbReference>
<dbReference type="GO" id="GO:0005739">
    <property type="term" value="C:mitochondrion"/>
    <property type="evidence" value="ECO:0007669"/>
    <property type="project" value="UniProtKB-SubCell"/>
</dbReference>
<dbReference type="InterPro" id="IPR007379">
    <property type="entry name" value="Tim44-like_dom"/>
</dbReference>
<evidence type="ECO:0000256" key="4">
    <source>
        <dbReference type="ARBA" id="ARBA00023128"/>
    </source>
</evidence>
<comment type="similarity">
    <text evidence="6">Belongs to the mitochondrion-specific ribosomal protein mL45 family.</text>
</comment>
<protein>
    <recommendedName>
        <fullName evidence="7">Large ribosomal subunit protein mL45</fullName>
    </recommendedName>
    <alternativeName>
        <fullName evidence="8">39S ribosomal protein L45, mitochondrial</fullName>
    </alternativeName>
</protein>
<comment type="caution">
    <text evidence="10">The sequence shown here is derived from an EMBL/GenBank/DDBJ whole genome shotgun (WGS) entry which is preliminary data.</text>
</comment>
<dbReference type="InterPro" id="IPR051975">
    <property type="entry name" value="mtLSU_mL45"/>
</dbReference>
<evidence type="ECO:0000259" key="9">
    <source>
        <dbReference type="SMART" id="SM00978"/>
    </source>
</evidence>
<dbReference type="PANTHER" id="PTHR28554">
    <property type="entry name" value="39S RIBOSOMAL PROTEIN L45, MITOCHONDRIAL"/>
    <property type="match status" value="1"/>
</dbReference>
<evidence type="ECO:0000313" key="11">
    <source>
        <dbReference type="Proteomes" id="UP000218231"/>
    </source>
</evidence>
<evidence type="ECO:0000256" key="6">
    <source>
        <dbReference type="ARBA" id="ARBA00038073"/>
    </source>
</evidence>
<name>A0A2A2J2C4_9BILA</name>
<reference evidence="10 11" key="1">
    <citation type="journal article" date="2017" name="Curr. Biol.">
        <title>Genome architecture and evolution of a unichromosomal asexual nematode.</title>
        <authorList>
            <person name="Fradin H."/>
            <person name="Zegar C."/>
            <person name="Gutwein M."/>
            <person name="Lucas J."/>
            <person name="Kovtun M."/>
            <person name="Corcoran D."/>
            <person name="Baugh L.R."/>
            <person name="Kiontke K."/>
            <person name="Gunsalus K."/>
            <person name="Fitch D.H."/>
            <person name="Piano F."/>
        </authorList>
    </citation>
    <scope>NUCLEOTIDE SEQUENCE [LARGE SCALE GENOMIC DNA]</scope>
    <source>
        <strain evidence="10">PF1309</strain>
    </source>
</reference>
<comment type="subcellular location">
    <subcellularLocation>
        <location evidence="1">Mitochondrion</location>
    </subcellularLocation>
</comment>
<organism evidence="10 11">
    <name type="scientific">Diploscapter pachys</name>
    <dbReference type="NCBI Taxonomy" id="2018661"/>
    <lineage>
        <taxon>Eukaryota</taxon>
        <taxon>Metazoa</taxon>
        <taxon>Ecdysozoa</taxon>
        <taxon>Nematoda</taxon>
        <taxon>Chromadorea</taxon>
        <taxon>Rhabditida</taxon>
        <taxon>Rhabditina</taxon>
        <taxon>Rhabditomorpha</taxon>
        <taxon>Rhabditoidea</taxon>
        <taxon>Rhabditidae</taxon>
        <taxon>Diploscapter</taxon>
    </lineage>
</organism>
<evidence type="ECO:0000256" key="5">
    <source>
        <dbReference type="ARBA" id="ARBA00023274"/>
    </source>
</evidence>
<gene>
    <name evidence="10" type="ORF">WR25_04104</name>
</gene>
<proteinExistence type="inferred from homology"/>
<dbReference type="Proteomes" id="UP000218231">
    <property type="component" value="Unassembled WGS sequence"/>
</dbReference>
<dbReference type="PANTHER" id="PTHR28554:SF1">
    <property type="entry name" value="LARGE RIBOSOMAL SUBUNIT PROTEIN ML45"/>
    <property type="match status" value="1"/>
</dbReference>
<keyword evidence="5" id="KW-0687">Ribonucleoprotein</keyword>
<keyword evidence="11" id="KW-1185">Reference proteome</keyword>
<sequence>MLCRLSPLVRSLSLNSQSSAQLIPTSSKIVISSKGYAARNPFYAQEYKKTGRGKANRNTQVNERYLRRERGRKVVVIELPDHDEQRKLQELSPLEYRMHMLKKGINPYLKVAPRTWSETQVSMDSVPGIIDPYVPLEESFPNEGGITDGIKQKGNQIKEFIPVAMDIYKNAYQALMKRDTANIHKYITEHAYAKMWPDVQEGSFHWEMVKDVEAPKVVSVRVADLPMNSGNDIAQIIIRMHTEQIVAYYDRFGRLVTGSETEPKKVLEYVVFENHVASTDGKWRLHDRINPHWLKPKEGVTNTFTLEDPSKRPENTKEMKLKMNEMVEEAEKMRKRMEEEGK</sequence>
<keyword evidence="3" id="KW-0689">Ribosomal protein</keyword>
<dbReference type="STRING" id="2018661.A0A2A2J2C4"/>
<dbReference type="InterPro" id="IPR032710">
    <property type="entry name" value="NTF2-like_dom_sf"/>
</dbReference>
<dbReference type="AlphaFoldDB" id="A0A2A2J2C4"/>
<feature type="domain" description="Tim44-like" evidence="9">
    <location>
        <begin position="142"/>
        <end position="290"/>
    </location>
</feature>
<dbReference type="EMBL" id="LIAE01010755">
    <property type="protein sequence ID" value="PAV55724.1"/>
    <property type="molecule type" value="Genomic_DNA"/>
</dbReference>
<evidence type="ECO:0000256" key="7">
    <source>
        <dbReference type="ARBA" id="ARBA00039448"/>
    </source>
</evidence>
<dbReference type="SMART" id="SM00978">
    <property type="entry name" value="Tim44"/>
    <property type="match status" value="1"/>
</dbReference>
<dbReference type="GO" id="GO:1990904">
    <property type="term" value="C:ribonucleoprotein complex"/>
    <property type="evidence" value="ECO:0007669"/>
    <property type="project" value="UniProtKB-KW"/>
</dbReference>
<evidence type="ECO:0000256" key="3">
    <source>
        <dbReference type="ARBA" id="ARBA00022980"/>
    </source>
</evidence>
<keyword evidence="4" id="KW-0496">Mitochondrion</keyword>
<dbReference type="SUPFAM" id="SSF54427">
    <property type="entry name" value="NTF2-like"/>
    <property type="match status" value="1"/>
</dbReference>
<accession>A0A2A2J2C4</accession>
<dbReference type="Gene3D" id="3.10.450.240">
    <property type="match status" value="1"/>
</dbReference>
<dbReference type="GO" id="GO:0005840">
    <property type="term" value="C:ribosome"/>
    <property type="evidence" value="ECO:0007669"/>
    <property type="project" value="UniProtKB-KW"/>
</dbReference>
<evidence type="ECO:0000256" key="8">
    <source>
        <dbReference type="ARBA" id="ARBA00043031"/>
    </source>
</evidence>
<keyword evidence="2" id="KW-0809">Transit peptide</keyword>
<evidence type="ECO:0000256" key="2">
    <source>
        <dbReference type="ARBA" id="ARBA00022946"/>
    </source>
</evidence>
<evidence type="ECO:0000256" key="1">
    <source>
        <dbReference type="ARBA" id="ARBA00004173"/>
    </source>
</evidence>